<proteinExistence type="predicted"/>
<feature type="chain" id="PRO_5038458454" evidence="6">
    <location>
        <begin position="42"/>
        <end position="2381"/>
    </location>
</feature>
<feature type="domain" description="SD-repeat containing protein B" evidence="8">
    <location>
        <begin position="1962"/>
        <end position="2078"/>
    </location>
</feature>
<dbReference type="EMBL" id="SDMR01000009">
    <property type="protein sequence ID" value="TBT94868.1"/>
    <property type="molecule type" value="Genomic_DNA"/>
</dbReference>
<evidence type="ECO:0000259" key="7">
    <source>
        <dbReference type="Pfam" id="PF01345"/>
    </source>
</evidence>
<dbReference type="InterPro" id="IPR026466">
    <property type="entry name" value="Fim_isopep_form_D2_dom"/>
</dbReference>
<feature type="domain" description="DUF11" evidence="7">
    <location>
        <begin position="1823"/>
        <end position="1944"/>
    </location>
</feature>
<comment type="subcellular location">
    <subcellularLocation>
        <location evidence="1">Secreted</location>
    </subcellularLocation>
</comment>
<dbReference type="Proteomes" id="UP000291933">
    <property type="component" value="Unassembled WGS sequence"/>
</dbReference>
<feature type="domain" description="DUF11" evidence="7">
    <location>
        <begin position="1296"/>
        <end position="1405"/>
    </location>
</feature>
<feature type="domain" description="SD-repeat containing protein B" evidence="8">
    <location>
        <begin position="1435"/>
        <end position="1553"/>
    </location>
</feature>
<evidence type="ECO:0000256" key="3">
    <source>
        <dbReference type="ARBA" id="ARBA00022729"/>
    </source>
</evidence>
<dbReference type="Gene3D" id="2.60.40.740">
    <property type="match status" value="1"/>
</dbReference>
<gene>
    <name evidence="10" type="ORF">ET996_08805</name>
</gene>
<dbReference type="OrthoDB" id="3727282at2"/>
<feature type="signal peptide" evidence="6">
    <location>
        <begin position="1"/>
        <end position="41"/>
    </location>
</feature>
<feature type="compositionally biased region" description="Polar residues" evidence="4">
    <location>
        <begin position="2200"/>
        <end position="2211"/>
    </location>
</feature>
<accession>A0A4Q9KKB8</accession>
<dbReference type="NCBIfam" id="TIGR01451">
    <property type="entry name" value="B_ant_repeat"/>
    <property type="match status" value="4"/>
</dbReference>
<feature type="region of interest" description="Disordered" evidence="4">
    <location>
        <begin position="1507"/>
        <end position="1549"/>
    </location>
</feature>
<feature type="domain" description="SD-repeat containing protein B" evidence="8">
    <location>
        <begin position="906"/>
        <end position="1000"/>
    </location>
</feature>
<evidence type="ECO:0000256" key="6">
    <source>
        <dbReference type="SAM" id="SignalP"/>
    </source>
</evidence>
<evidence type="ECO:0000259" key="9">
    <source>
        <dbReference type="Pfam" id="PF24346"/>
    </source>
</evidence>
<sequence length="2381" mass="249051">MDSSRTVKRRAGTWPRRWLGMVLSLVLALGTLGLTAPAAHAEGAVVGITKAISNKKDAYDKGDTVTYRLNIQCSSLEDPCKTGTITDVLDPNLTYTNYTVGGNPKNLPVAFTQTGQTLTWVIGSATDETKYFQDGDSLDIVVNANVKSVPTNTGRTIDNQASASTPDAPTPVKSDIVTIVVNPAPAAVYDWGLTKYKTLPDGDPAVDGTVTYQVRLTRPWVNGTVAPGGVDLTSVVLKDALPTGAEFISANTEYPYSIGTYDGAGTITFPSASISATDGMSCGNGDPCTSSFVAYITVKFPSPTFSAGDEPVNKATADVTYADGHPGTQLTAEAKVKLVEPDIEISMYKWGTSYTDPEPGDTVSWVVQAHNTGNVEAADLTMIDTLPAHLVNVKVVASDWFTPSQVGAGKLSYSMDGTNWSAEIDFAHSDTFNVPAGAKAVKVTTHNLPVNSYAGYVVTGTVADDAPVGFALTNCMSIEGSQQATGPCAAYTVKDKPQAKIFPSKTHVTATGGSHLVPGDEFEWLLEWRTFAINEPKTSTIVDTLPAGFELITETAPCLEVAGTWDGNGTGCSASATTPPYTAEVQPDGTTKITFSNIDLPQRTSQDGQKYRIRLAVRAKDGVAAATYTNTMAVSVPDEYQATCNWDTQALAPCSAQDSVSIDTAAAVGLQKWDKGTEPNVAEATGKASSSCPDWDGFTRFPCVAQTLAGGDFTYRLRWSNQGNVPLTNTVVYDILPYVGDTGVSQTLSTGNRKTEWRPVLTGPITLDGTLSSATGSNAIIEYNTTSNPCRPEVAAGSADNNWQGGSCDDTWVTSVSDWSSVKSFRIKAYQGAGETWAPGTKLVFVIPLKAPADAIRSTIDPLDLSVAWNSAAQRAYQVAENRSTVRLQASEPRKVGIIIPAPYVSVGDYVWYDANYNGQQDAGELPAQGVKVTLKDKDGNVVGTTTTDADGYYWFQNLTEKAAYTLEFEKPSGYTWTTQNSGADKSDSDVDPTTSTISFTAPTWVEGVSKNLGGHDKADDPTLDAGLIKPIAQVSVGDYVWKDTDHDGIQDSGEPGIKGVVLTIKDESGNAVTDVLGHPVGSVTTDDNGYYLFPLLPVGHTYTVSIDTAASATALAGLAPTLANQGGDTAVDSSTGSATSVLMTTDGQKDLTLDFGFYDAPVSIGDYVWWDANRDGLQSATELPVAGVKVDLLDATGAPTGRTTTTDGQGYYWFNNLVAGQNYILKFAAPDGSTWTTQNASNDTSNDPATDKTDSDVNPANGQIAFTAPASGSNATGANVTDNPTLDGGLVKYNLVLAKSLDTAGPFVPGQDVTFTLTPHNDGPVAALAGWSVTDILPAGLTLKSMTGTDYDCTGATCTAKSALAAGADGPAITLVATIDNGFNGTAHNVAYVSPDADDIDETNPLVVPTTTTDTSKTDTDNDAQADLKVDLVSIGDYVWWDVDRDGQQDQGEAPVSGVTVNLLTPDGQPTGKTTTTDANGYYYFNNLQPNADFIVEFVKPTGSSFTTQTTGATASDSNPAIDTGYAPVKTPASGSNKTEPGQTDDPTIDAGLVKYNLTLSKSLDTAGPFFVGKDVTYTLIPHNDGPVAALAGWSVTDVLPAGLTFKSMSSTDASYTCSGATCTNNAALAANSNGPAITVVATVNADFTGVAHNVAYVSPAGNDIVETNPLVVPDTNTDTSKTNTDNDAQADLTVDVVSIGDYVWWDADRDGQQDAGEAPVPGITVNLLKDGQPTGKTTVTDANGYYAFGDLVPHTAYTVEFVKPADASFTTQTTGATASDSNPDVTTGKADVTTPDEGDNSLEPTKADDPTIDAGLVKYNLTLAKKLDTASPWYPGQTVTFTLTPHNDGPVAALAGWSVTEVVPSQLTFVKMEGEDYTCTGVTCVAANPLAANADGKPITVTATVNADVLGKIHNVAYVAPVSGDVPETNLLVVPDNNTDTSTTATDNDAQADLEVKPVSIGDYVWWDNNRDGQQTAGEPVVPDVTVNLIKGGVVVDSTATDADGYYAFAGLYPNTAYTVEFVKPDGTSFTTQTLGATVSDSNPDVTTGKADVTTPKTGSNLTEATKADDPTIDAGLVKLNLTLAKSLDTAGPFIQKQEVSFTLTPHNDGPSDALAGWSVTEVLPEGLTLVSMSGDDYTCVDVTCTSTVQLAAGATGEPIKVVAEINHKAYGKVHNVAYVAPAPGEIPETNPLDVPGTDTNTSETGTDNDAQDELGLEPPAISLDKIAHLDDFNGNGYADAGETIRYTFKVTNIGGVRLAPVTISDDMLGLDDADCVDSLSVGESAICSTTGSYTVTSDDVEHRRSIDNTATTTGHVPGTPDTVTSTDDETVPVGRKTLPQTGGDIPLWAGVVAPLLLIAGAGLLFVGRRGRKTAGTTK</sequence>
<keyword evidence="2" id="KW-0964">Secreted</keyword>
<feature type="domain" description="SD-repeat containing protein B" evidence="8">
    <location>
        <begin position="1036"/>
        <end position="1158"/>
    </location>
</feature>
<dbReference type="SUPFAM" id="SSF117074">
    <property type="entry name" value="Hypothetical protein PA1324"/>
    <property type="match status" value="6"/>
</dbReference>
<feature type="region of interest" description="Disordered" evidence="4">
    <location>
        <begin position="2312"/>
        <end position="2335"/>
    </location>
</feature>
<dbReference type="InterPro" id="IPR001434">
    <property type="entry name" value="OmcB-like_DUF11"/>
</dbReference>
<feature type="domain" description="SD-repeat containing protein B" evidence="8">
    <location>
        <begin position="1700"/>
        <end position="1817"/>
    </location>
</feature>
<dbReference type="InterPro" id="IPR033764">
    <property type="entry name" value="Sdr_B"/>
</dbReference>
<evidence type="ECO:0000256" key="4">
    <source>
        <dbReference type="SAM" id="MobiDB-lite"/>
    </source>
</evidence>
<dbReference type="InterPro" id="IPR013783">
    <property type="entry name" value="Ig-like_fold"/>
</dbReference>
<dbReference type="Pfam" id="PF24346">
    <property type="entry name" value="DUF7507"/>
    <property type="match status" value="1"/>
</dbReference>
<feature type="compositionally biased region" description="Polar residues" evidence="4">
    <location>
        <begin position="1507"/>
        <end position="1522"/>
    </location>
</feature>
<keyword evidence="5" id="KW-1133">Transmembrane helix</keyword>
<evidence type="ECO:0000313" key="11">
    <source>
        <dbReference type="Proteomes" id="UP000291933"/>
    </source>
</evidence>
<evidence type="ECO:0000256" key="5">
    <source>
        <dbReference type="SAM" id="Phobius"/>
    </source>
</evidence>
<dbReference type="InterPro" id="IPR051417">
    <property type="entry name" value="SDr/BOS_complex"/>
</dbReference>
<comment type="caution">
    <text evidence="10">The sequence shown here is derived from an EMBL/GenBank/DDBJ whole genome shotgun (WGS) entry which is preliminary data.</text>
</comment>
<keyword evidence="5" id="KW-0812">Transmembrane</keyword>
<protein>
    <submittedName>
        <fullName evidence="10">DUF11 domain-containing protein</fullName>
    </submittedName>
</protein>
<dbReference type="NCBIfam" id="TIGR04226">
    <property type="entry name" value="RrgB_K2N_iso_D2"/>
    <property type="match status" value="1"/>
</dbReference>
<reference evidence="10 11" key="1">
    <citation type="submission" date="2019-01" db="EMBL/GenBank/DDBJ databases">
        <title>Lactibacter flavus gen. nov., sp. nov., a novel bacterium of the family Propionibacteriaceae isolated from raw milk and dairy products.</title>
        <authorList>
            <person name="Huptas C."/>
            <person name="Wenning M."/>
            <person name="Breitenwieser F."/>
            <person name="Doll E."/>
            <person name="Von Neubeck M."/>
            <person name="Busse H.-J."/>
            <person name="Scherer S."/>
        </authorList>
    </citation>
    <scope>NUCLEOTIDE SEQUENCE [LARGE SCALE GENOMIC DNA]</scope>
    <source>
        <strain evidence="10 11">DSM 22130</strain>
    </source>
</reference>
<dbReference type="GO" id="GO:0005975">
    <property type="term" value="P:carbohydrate metabolic process"/>
    <property type="evidence" value="ECO:0007669"/>
    <property type="project" value="UniProtKB-ARBA"/>
</dbReference>
<feature type="compositionally biased region" description="Polar residues" evidence="4">
    <location>
        <begin position="1237"/>
        <end position="1249"/>
    </location>
</feature>
<dbReference type="Pfam" id="PF01345">
    <property type="entry name" value="DUF11"/>
    <property type="match status" value="4"/>
</dbReference>
<feature type="region of interest" description="Disordered" evidence="4">
    <location>
        <begin position="1774"/>
        <end position="1811"/>
    </location>
</feature>
<dbReference type="InterPro" id="IPR055354">
    <property type="entry name" value="DUF7507"/>
</dbReference>
<feature type="domain" description="DUF11" evidence="7">
    <location>
        <begin position="1559"/>
        <end position="1670"/>
    </location>
</feature>
<feature type="transmembrane region" description="Helical" evidence="5">
    <location>
        <begin position="2348"/>
        <end position="2369"/>
    </location>
</feature>
<dbReference type="PANTHER" id="PTHR23303:SF15">
    <property type="entry name" value="COLOSSIN-A"/>
    <property type="match status" value="1"/>
</dbReference>
<dbReference type="PANTHER" id="PTHR23303">
    <property type="entry name" value="CARBOXYPEPTIDASE REGULATORY REGION-CONTAINING"/>
    <property type="match status" value="1"/>
</dbReference>
<feature type="region of interest" description="Disordered" evidence="4">
    <location>
        <begin position="2187"/>
        <end position="2215"/>
    </location>
</feature>
<feature type="domain" description="DUF7507" evidence="9">
    <location>
        <begin position="2222"/>
        <end position="2327"/>
    </location>
</feature>
<keyword evidence="5" id="KW-0472">Membrane</keyword>
<evidence type="ECO:0000256" key="1">
    <source>
        <dbReference type="ARBA" id="ARBA00004613"/>
    </source>
</evidence>
<feature type="region of interest" description="Disordered" evidence="4">
    <location>
        <begin position="1237"/>
        <end position="1263"/>
    </location>
</feature>
<keyword evidence="11" id="KW-1185">Reference proteome</keyword>
<dbReference type="GO" id="GO:0005576">
    <property type="term" value="C:extracellular region"/>
    <property type="evidence" value="ECO:0007669"/>
    <property type="project" value="UniProtKB-SubCell"/>
</dbReference>
<evidence type="ECO:0000256" key="2">
    <source>
        <dbReference type="ARBA" id="ARBA00022525"/>
    </source>
</evidence>
<dbReference type="NCBIfam" id="TIGR01167">
    <property type="entry name" value="LPXTG_anchor"/>
    <property type="match status" value="1"/>
</dbReference>
<feature type="compositionally biased region" description="Polar residues" evidence="4">
    <location>
        <begin position="1534"/>
        <end position="1547"/>
    </location>
</feature>
<dbReference type="Pfam" id="PF17210">
    <property type="entry name" value="SdrD_B"/>
    <property type="match status" value="6"/>
</dbReference>
<feature type="domain" description="SD-repeat containing protein B" evidence="8">
    <location>
        <begin position="1164"/>
        <end position="1274"/>
    </location>
</feature>
<dbReference type="InterPro" id="IPR047589">
    <property type="entry name" value="DUF11_rpt"/>
</dbReference>
<keyword evidence="3 6" id="KW-0732">Signal</keyword>
<organism evidence="10 11">
    <name type="scientific">Propioniciclava tarda</name>
    <dbReference type="NCBI Taxonomy" id="433330"/>
    <lineage>
        <taxon>Bacteria</taxon>
        <taxon>Bacillati</taxon>
        <taxon>Actinomycetota</taxon>
        <taxon>Actinomycetes</taxon>
        <taxon>Propionibacteriales</taxon>
        <taxon>Propionibacteriaceae</taxon>
        <taxon>Propioniciclava</taxon>
    </lineage>
</organism>
<feature type="compositionally biased region" description="Polar residues" evidence="4">
    <location>
        <begin position="1774"/>
        <end position="1787"/>
    </location>
</feature>
<evidence type="ECO:0000313" key="10">
    <source>
        <dbReference type="EMBL" id="TBT94868.1"/>
    </source>
</evidence>
<dbReference type="Gene3D" id="2.60.40.10">
    <property type="entry name" value="Immunoglobulins"/>
    <property type="match status" value="6"/>
</dbReference>
<feature type="domain" description="DUF11" evidence="7">
    <location>
        <begin position="2084"/>
        <end position="2185"/>
    </location>
</feature>
<name>A0A4Q9KKB8_PROTD</name>
<evidence type="ECO:0000259" key="8">
    <source>
        <dbReference type="Pfam" id="PF17210"/>
    </source>
</evidence>